<name>A0A917SGQ5_9ACTN</name>
<keyword evidence="5 7" id="KW-1133">Transmembrane helix</keyword>
<keyword evidence="6 7" id="KW-0472">Membrane</keyword>
<evidence type="ECO:0000256" key="1">
    <source>
        <dbReference type="ARBA" id="ARBA00004651"/>
    </source>
</evidence>
<feature type="transmembrane region" description="Helical" evidence="7">
    <location>
        <begin position="21"/>
        <end position="40"/>
    </location>
</feature>
<evidence type="ECO:0000313" key="8">
    <source>
        <dbReference type="EMBL" id="GGL79706.1"/>
    </source>
</evidence>
<dbReference type="PANTHER" id="PTHR30106:SF1">
    <property type="entry name" value="UPF0324 MEMBRANE PROTEIN FN0533"/>
    <property type="match status" value="1"/>
</dbReference>
<keyword evidence="9" id="KW-1185">Reference proteome</keyword>
<keyword evidence="4 7" id="KW-0812">Transmembrane</keyword>
<evidence type="ECO:0000256" key="3">
    <source>
        <dbReference type="ARBA" id="ARBA00022475"/>
    </source>
</evidence>
<organism evidence="8 9">
    <name type="scientific">Microlunatus endophyticus</name>
    <dbReference type="NCBI Taxonomy" id="1716077"/>
    <lineage>
        <taxon>Bacteria</taxon>
        <taxon>Bacillati</taxon>
        <taxon>Actinomycetota</taxon>
        <taxon>Actinomycetes</taxon>
        <taxon>Propionibacteriales</taxon>
        <taxon>Propionibacteriaceae</taxon>
        <taxon>Microlunatus</taxon>
    </lineage>
</organism>
<evidence type="ECO:0000256" key="4">
    <source>
        <dbReference type="ARBA" id="ARBA00022692"/>
    </source>
</evidence>
<accession>A0A917SGQ5</accession>
<dbReference type="PANTHER" id="PTHR30106">
    <property type="entry name" value="INNER MEMBRANE PROTEIN YEIH-RELATED"/>
    <property type="match status" value="1"/>
</dbReference>
<dbReference type="Proteomes" id="UP000613840">
    <property type="component" value="Unassembled WGS sequence"/>
</dbReference>
<feature type="transmembrane region" description="Helical" evidence="7">
    <location>
        <begin position="76"/>
        <end position="95"/>
    </location>
</feature>
<feature type="transmembrane region" description="Helical" evidence="7">
    <location>
        <begin position="46"/>
        <end position="64"/>
    </location>
</feature>
<evidence type="ECO:0000256" key="2">
    <source>
        <dbReference type="ARBA" id="ARBA00007977"/>
    </source>
</evidence>
<feature type="transmembrane region" description="Helical" evidence="7">
    <location>
        <begin position="273"/>
        <end position="294"/>
    </location>
</feature>
<dbReference type="GO" id="GO:0005886">
    <property type="term" value="C:plasma membrane"/>
    <property type="evidence" value="ECO:0007669"/>
    <property type="project" value="UniProtKB-SubCell"/>
</dbReference>
<feature type="transmembrane region" description="Helical" evidence="7">
    <location>
        <begin position="306"/>
        <end position="326"/>
    </location>
</feature>
<dbReference type="InterPro" id="IPR018383">
    <property type="entry name" value="UPF0324_pro"/>
</dbReference>
<reference evidence="8" key="2">
    <citation type="submission" date="2020-09" db="EMBL/GenBank/DDBJ databases">
        <authorList>
            <person name="Sun Q."/>
            <person name="Zhou Y."/>
        </authorList>
    </citation>
    <scope>NUCLEOTIDE SEQUENCE</scope>
    <source>
        <strain evidence="8">CGMCC 4.7306</strain>
    </source>
</reference>
<protein>
    <recommendedName>
        <fullName evidence="10">Sulfate exporter family transporter</fullName>
    </recommendedName>
</protein>
<evidence type="ECO:0000256" key="5">
    <source>
        <dbReference type="ARBA" id="ARBA00022989"/>
    </source>
</evidence>
<feature type="transmembrane region" description="Helical" evidence="7">
    <location>
        <begin position="135"/>
        <end position="157"/>
    </location>
</feature>
<comment type="caution">
    <text evidence="8">The sequence shown here is derived from an EMBL/GenBank/DDBJ whole genome shotgun (WGS) entry which is preliminary data.</text>
</comment>
<proteinExistence type="inferred from homology"/>
<dbReference type="EMBL" id="BMMZ01000014">
    <property type="protein sequence ID" value="GGL79706.1"/>
    <property type="molecule type" value="Genomic_DNA"/>
</dbReference>
<keyword evidence="3" id="KW-1003">Cell membrane</keyword>
<feature type="transmembrane region" description="Helical" evidence="7">
    <location>
        <begin position="101"/>
        <end position="123"/>
    </location>
</feature>
<gene>
    <name evidence="8" type="ORF">GCM10011575_42520</name>
</gene>
<comment type="similarity">
    <text evidence="2">Belongs to the UPF0324 family.</text>
</comment>
<feature type="transmembrane region" description="Helical" evidence="7">
    <location>
        <begin position="163"/>
        <end position="184"/>
    </location>
</feature>
<feature type="transmembrane region" description="Helical" evidence="7">
    <location>
        <begin position="333"/>
        <end position="354"/>
    </location>
</feature>
<dbReference type="Pfam" id="PF03601">
    <property type="entry name" value="Cons_hypoth698"/>
    <property type="match status" value="1"/>
</dbReference>
<reference evidence="8" key="1">
    <citation type="journal article" date="2014" name="Int. J. Syst. Evol. Microbiol.">
        <title>Complete genome sequence of Corynebacterium casei LMG S-19264T (=DSM 44701T), isolated from a smear-ripened cheese.</title>
        <authorList>
            <consortium name="US DOE Joint Genome Institute (JGI-PGF)"/>
            <person name="Walter F."/>
            <person name="Albersmeier A."/>
            <person name="Kalinowski J."/>
            <person name="Ruckert C."/>
        </authorList>
    </citation>
    <scope>NUCLEOTIDE SEQUENCE</scope>
    <source>
        <strain evidence="8">CGMCC 4.7306</strain>
    </source>
</reference>
<sequence>MHHGSRMHFPSRPPRNLASDRATLPGIAVCLAIAAIATGVGNLVPVVGSAVPAIVFGAVLGAVIRPGRRLQPGIKFAGRFFLQLAVVILGTQLSFGTVVHIGATSLPVMLTTLMVCLVLARVVGRLLHVNGTLQALIGAGTGICGASAIAAVAPVIGAASADIAYAVSTIFLFNICAVVSFPILGHLLHLSQQSFGLFAGTAVNDTSSVVAAATTYGAQAANHAIVVKLVRTLMIIPVTVGLAVIHRRRGGVPAGSNAVRTEQQHRRMRALRLIPWFLVGFMLMAMANSCGLIPTVAEPTLARVSSFLIAIALAGIGLATDVAGLLRTGHRPLLLGAVLWVAVTATSLGVQHLSGTL</sequence>
<evidence type="ECO:0000256" key="7">
    <source>
        <dbReference type="SAM" id="Phobius"/>
    </source>
</evidence>
<dbReference type="AlphaFoldDB" id="A0A917SGQ5"/>
<evidence type="ECO:0000313" key="9">
    <source>
        <dbReference type="Proteomes" id="UP000613840"/>
    </source>
</evidence>
<comment type="subcellular location">
    <subcellularLocation>
        <location evidence="1">Cell membrane</location>
        <topology evidence="1">Multi-pass membrane protein</topology>
    </subcellularLocation>
</comment>
<evidence type="ECO:0008006" key="10">
    <source>
        <dbReference type="Google" id="ProtNLM"/>
    </source>
</evidence>
<evidence type="ECO:0000256" key="6">
    <source>
        <dbReference type="ARBA" id="ARBA00023136"/>
    </source>
</evidence>